<dbReference type="Pfam" id="PF07700">
    <property type="entry name" value="HNOB"/>
    <property type="match status" value="1"/>
</dbReference>
<dbReference type="EMBL" id="JBHRTQ010000015">
    <property type="protein sequence ID" value="MFC3175508.1"/>
    <property type="molecule type" value="Genomic_DNA"/>
</dbReference>
<evidence type="ECO:0000313" key="4">
    <source>
        <dbReference type="Proteomes" id="UP001595604"/>
    </source>
</evidence>
<feature type="region of interest" description="Disordered" evidence="1">
    <location>
        <begin position="183"/>
        <end position="203"/>
    </location>
</feature>
<comment type="caution">
    <text evidence="3">The sequence shown here is derived from an EMBL/GenBank/DDBJ whole genome shotgun (WGS) entry which is preliminary data.</text>
</comment>
<keyword evidence="4" id="KW-1185">Reference proteome</keyword>
<organism evidence="3 4">
    <name type="scientific">Novosphingobium bradum</name>
    <dbReference type="NCBI Taxonomy" id="1737444"/>
    <lineage>
        <taxon>Bacteria</taxon>
        <taxon>Pseudomonadati</taxon>
        <taxon>Pseudomonadota</taxon>
        <taxon>Alphaproteobacteria</taxon>
        <taxon>Sphingomonadales</taxon>
        <taxon>Sphingomonadaceae</taxon>
        <taxon>Novosphingobium</taxon>
    </lineage>
</organism>
<dbReference type="SUPFAM" id="SSF111126">
    <property type="entry name" value="Ligand-binding domain in the NO signalling and Golgi transport"/>
    <property type="match status" value="1"/>
</dbReference>
<dbReference type="PANTHER" id="PTHR45655">
    <property type="entry name" value="GUANYLATE CYCLASE SOLUBLE SUBUNIT BETA-2"/>
    <property type="match status" value="1"/>
</dbReference>
<feature type="domain" description="Heme NO-binding" evidence="2">
    <location>
        <begin position="2"/>
        <end position="164"/>
    </location>
</feature>
<dbReference type="PANTHER" id="PTHR45655:SF13">
    <property type="entry name" value="SOLUBLE GUANYLATE CYCLASE GCY-32-RELATED"/>
    <property type="match status" value="1"/>
</dbReference>
<dbReference type="Proteomes" id="UP001595604">
    <property type="component" value="Unassembled WGS sequence"/>
</dbReference>
<dbReference type="InterPro" id="IPR011644">
    <property type="entry name" value="Heme_NO-bd"/>
</dbReference>
<reference evidence="4" key="1">
    <citation type="journal article" date="2019" name="Int. J. Syst. Evol. Microbiol.">
        <title>The Global Catalogue of Microorganisms (GCM) 10K type strain sequencing project: providing services to taxonomists for standard genome sequencing and annotation.</title>
        <authorList>
            <consortium name="The Broad Institute Genomics Platform"/>
            <consortium name="The Broad Institute Genome Sequencing Center for Infectious Disease"/>
            <person name="Wu L."/>
            <person name="Ma J."/>
        </authorList>
    </citation>
    <scope>NUCLEOTIDE SEQUENCE [LARGE SCALE GENOMIC DNA]</scope>
    <source>
        <strain evidence="4">KCTC 42984</strain>
    </source>
</reference>
<evidence type="ECO:0000256" key="1">
    <source>
        <dbReference type="SAM" id="MobiDB-lite"/>
    </source>
</evidence>
<dbReference type="Gene3D" id="3.90.1520.10">
    <property type="entry name" value="H-NOX domain"/>
    <property type="match status" value="1"/>
</dbReference>
<evidence type="ECO:0000313" key="3">
    <source>
        <dbReference type="EMBL" id="MFC3175508.1"/>
    </source>
</evidence>
<dbReference type="InterPro" id="IPR038158">
    <property type="entry name" value="H-NOX_domain_sf"/>
</dbReference>
<proteinExistence type="predicted"/>
<dbReference type="InterPro" id="IPR024096">
    <property type="entry name" value="NO_sig/Golgi_transp_ligand-bd"/>
</dbReference>
<gene>
    <name evidence="3" type="ORF">ACFOD9_14710</name>
</gene>
<sequence>MYGMIHRAIRQMVIETAGPGVWDDLERRLGLGPADMISAMVYPDRQTVALLTATAEQMGLTLPEALREFGRHWVRFAASGPYAGIMDFVGQDLAGFIANLDRMHHAVRVAMPEAQVPGFTVLNEEPGANGGDGPRRLHLAYRSTRAGLEPFVEGLLEGLAARFGRVGTVTFLGHGPGGAEFLVEHSPPHSPAHHRPHRAGPPA</sequence>
<dbReference type="RefSeq" id="WP_379510884.1">
    <property type="nucleotide sequence ID" value="NZ_JBHRTQ010000015.1"/>
</dbReference>
<accession>A0ABV7IXQ4</accession>
<protein>
    <submittedName>
        <fullName evidence="3">Heme NO-binding domain-containing protein</fullName>
    </submittedName>
</protein>
<name>A0ABV7IXQ4_9SPHN</name>
<feature type="compositionally biased region" description="Basic residues" evidence="1">
    <location>
        <begin position="191"/>
        <end position="203"/>
    </location>
</feature>
<evidence type="ECO:0000259" key="2">
    <source>
        <dbReference type="Pfam" id="PF07700"/>
    </source>
</evidence>